<dbReference type="UniPathway" id="UPA00143"/>
<dbReference type="VEuPathDB" id="FungiDB:jhhlp_005181"/>
<feature type="compositionally biased region" description="Acidic residues" evidence="1">
    <location>
        <begin position="463"/>
        <end position="473"/>
    </location>
</feature>
<feature type="compositionally biased region" description="Polar residues" evidence="1">
    <location>
        <begin position="440"/>
        <end position="457"/>
    </location>
</feature>
<proteinExistence type="predicted"/>
<feature type="compositionally biased region" description="Basic and acidic residues" evidence="1">
    <location>
        <begin position="380"/>
        <end position="394"/>
    </location>
</feature>
<dbReference type="InParanoid" id="A0A2N3N722"/>
<sequence>MPPLRVPDDGLLLSGSPGDEKTFPSQAFAINLSDDVIEDLVKCFQNGEGIQLSLGSSPALHFGSSSHTIPYNPDTAAHDFYLTQPFSDSIKRAKKVPNTMSIWSKPKIRTQPGSVKASPVKKADKGKHEPAKTITKPSTPATGFDSDLEALQQSLAQAEASKTQYGLTQSREPAEMATDMERSAMVIDSIAGQKKGAKNKSKLLSSMRASSTPRSMPTSPAISVTGGSPSLGPVLSASQQAIERAKEQRITLIHELAAQDRPVDYLKDKWTGKMEDFMPTLKKVADFNETTQKWTMSKTYWKELDVWNYDYDTQEVRQKAIDNAVRQYDKMRLSTTQPQWERLLPKEERGKGKCLSRLQANLTKGPAAPPAPPAPKIKVQKAEDSNNDSSKDDSTATEIKSTPMSRSASNPLPPKKKISEREAQQKRLLARKAVAAAKATTSPNKNKGGTTSKTGSRILSEEFVLDSDSDSEDQALAAKSKAIESAKERVAATVAVAPAPKPKAAAKPAKVKQPAKPVVAPPLTKRRREEEEEDDNDGSSSSSGTPLSKRPKQRPVSVTAPPVTLKQRPAELSQTSRGASNSYKSKNTSPAKSSPLASSPPTNASDLDQAEPEVIAASRPVIQPRKRIGDRDNVERSKPPKAKRQRGDVPTDLFQKAHKFKVYYEKYEELHWEISALENPPRDKIASLLDMRERLQSMKSEIYRECPPEKA</sequence>
<evidence type="ECO:0000256" key="1">
    <source>
        <dbReference type="SAM" id="MobiDB-lite"/>
    </source>
</evidence>
<feature type="compositionally biased region" description="Basic and acidic residues" evidence="1">
    <location>
        <begin position="121"/>
        <end position="131"/>
    </location>
</feature>
<feature type="compositionally biased region" description="Basic and acidic residues" evidence="1">
    <location>
        <begin position="627"/>
        <end position="638"/>
    </location>
</feature>
<feature type="compositionally biased region" description="Low complexity" evidence="1">
    <location>
        <begin position="589"/>
        <end position="601"/>
    </location>
</feature>
<feature type="compositionally biased region" description="Polar residues" evidence="1">
    <location>
        <begin position="572"/>
        <end position="588"/>
    </location>
</feature>
<gene>
    <name evidence="2" type="ORF">jhhlp_005181</name>
</gene>
<reference evidence="2 3" key="1">
    <citation type="journal article" date="2017" name="G3 (Bethesda)">
        <title>First Draft Genome Sequence of the Pathogenic Fungus Lomentospora prolificans (Formerly Scedosporium prolificans).</title>
        <authorList>
            <person name="Luo R."/>
            <person name="Zimin A."/>
            <person name="Workman R."/>
            <person name="Fan Y."/>
            <person name="Pertea G."/>
            <person name="Grossman N."/>
            <person name="Wear M.P."/>
            <person name="Jia B."/>
            <person name="Miller H."/>
            <person name="Casadevall A."/>
            <person name="Timp W."/>
            <person name="Zhang S.X."/>
            <person name="Salzberg S.L."/>
        </authorList>
    </citation>
    <scope>NUCLEOTIDE SEQUENCE [LARGE SCALE GENOMIC DNA]</scope>
    <source>
        <strain evidence="2 3">JHH-5317</strain>
    </source>
</reference>
<feature type="compositionally biased region" description="Polar residues" evidence="1">
    <location>
        <begin position="208"/>
        <end position="228"/>
    </location>
</feature>
<feature type="region of interest" description="Disordered" evidence="1">
    <location>
        <begin position="363"/>
        <end position="652"/>
    </location>
</feature>
<dbReference type="OrthoDB" id="2587563at2759"/>
<dbReference type="EMBL" id="NLAX01000697">
    <property type="protein sequence ID" value="PKS08239.1"/>
    <property type="molecule type" value="Genomic_DNA"/>
</dbReference>
<feature type="compositionally biased region" description="Basic and acidic residues" evidence="1">
    <location>
        <begin position="481"/>
        <end position="490"/>
    </location>
</feature>
<organism evidence="2 3">
    <name type="scientific">Lomentospora prolificans</name>
    <dbReference type="NCBI Taxonomy" id="41688"/>
    <lineage>
        <taxon>Eukaryota</taxon>
        <taxon>Fungi</taxon>
        <taxon>Dikarya</taxon>
        <taxon>Ascomycota</taxon>
        <taxon>Pezizomycotina</taxon>
        <taxon>Sordariomycetes</taxon>
        <taxon>Hypocreomycetidae</taxon>
        <taxon>Microascales</taxon>
        <taxon>Microascaceae</taxon>
        <taxon>Lomentospora</taxon>
    </lineage>
</organism>
<evidence type="ECO:0000313" key="2">
    <source>
        <dbReference type="EMBL" id="PKS08239.1"/>
    </source>
</evidence>
<feature type="compositionally biased region" description="Polar residues" evidence="1">
    <location>
        <begin position="396"/>
        <end position="410"/>
    </location>
</feature>
<dbReference type="Proteomes" id="UP000233524">
    <property type="component" value="Unassembled WGS sequence"/>
</dbReference>
<comment type="caution">
    <text evidence="2">The sequence shown here is derived from an EMBL/GenBank/DDBJ whole genome shotgun (WGS) entry which is preliminary data.</text>
</comment>
<dbReference type="STRING" id="41688.A0A2N3N722"/>
<name>A0A2N3N722_9PEZI</name>
<dbReference type="GO" id="GO:0016567">
    <property type="term" value="P:protein ubiquitination"/>
    <property type="evidence" value="ECO:0007669"/>
    <property type="project" value="UniProtKB-UniPathway"/>
</dbReference>
<feature type="compositionally biased region" description="Low complexity" evidence="1">
    <location>
        <begin position="491"/>
        <end position="522"/>
    </location>
</feature>
<protein>
    <submittedName>
        <fullName evidence="2">Uncharacterized protein</fullName>
    </submittedName>
</protein>
<dbReference type="AlphaFoldDB" id="A0A2N3N722"/>
<accession>A0A2N3N722</accession>
<evidence type="ECO:0000313" key="3">
    <source>
        <dbReference type="Proteomes" id="UP000233524"/>
    </source>
</evidence>
<feature type="region of interest" description="Disordered" evidence="1">
    <location>
        <begin position="108"/>
        <end position="145"/>
    </location>
</feature>
<feature type="region of interest" description="Disordered" evidence="1">
    <location>
        <begin position="208"/>
        <end position="230"/>
    </location>
</feature>
<keyword evidence="3" id="KW-1185">Reference proteome</keyword>